<keyword evidence="3" id="KW-0813">Transport</keyword>
<dbReference type="KEGG" id="mvo:Mvol_0592"/>
<keyword evidence="6 8" id="KW-1133">Transmembrane helix</keyword>
<dbReference type="Proteomes" id="UP000007722">
    <property type="component" value="Chromosome"/>
</dbReference>
<dbReference type="SUPFAM" id="SSF161098">
    <property type="entry name" value="MetI-like"/>
    <property type="match status" value="1"/>
</dbReference>
<proteinExistence type="inferred from homology"/>
<dbReference type="InterPro" id="IPR000515">
    <property type="entry name" value="MetI-like"/>
</dbReference>
<dbReference type="HOGENOM" id="CLU_033621_1_0_2"/>
<dbReference type="InterPro" id="IPR035906">
    <property type="entry name" value="MetI-like_sf"/>
</dbReference>
<dbReference type="STRING" id="456320.Mvol_0592"/>
<dbReference type="Pfam" id="PF00528">
    <property type="entry name" value="BPD_transp_1"/>
    <property type="match status" value="1"/>
</dbReference>
<dbReference type="CDD" id="cd06261">
    <property type="entry name" value="TM_PBP2"/>
    <property type="match status" value="1"/>
</dbReference>
<evidence type="ECO:0000256" key="5">
    <source>
        <dbReference type="ARBA" id="ARBA00022692"/>
    </source>
</evidence>
<evidence type="ECO:0000256" key="2">
    <source>
        <dbReference type="ARBA" id="ARBA00007069"/>
    </source>
</evidence>
<dbReference type="InParanoid" id="D7DSZ1"/>
<dbReference type="GO" id="GO:0005315">
    <property type="term" value="F:phosphate transmembrane transporter activity"/>
    <property type="evidence" value="ECO:0007669"/>
    <property type="project" value="InterPro"/>
</dbReference>
<evidence type="ECO:0000313" key="11">
    <source>
        <dbReference type="Proteomes" id="UP000007722"/>
    </source>
</evidence>
<sequence>MKIKIGKSGFKNRFKNTIINKSLINLLTSDMTMDNDENIDYLPDEKLKKNFKKFKKFKNLKYLSHAQKRKLEQKIAFSIFYLCGFSVLGILFFMIWHIVSNGISVISLSFIASIYNAIIGTLSLVALSIVFAVPFGVLSAIYLYEYAKDSKLSQIVIFSSDCLAGLPSIVFGIFGYAIAIKTIGPSLLVGGIILSFMILPIIIKATEEGLKSVPSDIRDGSLALGASKWQTIRQIVVPSAMPQIITGVILAMGRSAEETAAVMFTAATIYASGFGLLNRVETLSFNLYITATEYSTQQELASAYGIAVVLLMLMIGLFIISNLVKRRFAKYNSNV</sequence>
<dbReference type="eggNOG" id="arCOG00168">
    <property type="taxonomic scope" value="Archaea"/>
</dbReference>
<feature type="transmembrane region" description="Helical" evidence="8">
    <location>
        <begin position="75"/>
        <end position="98"/>
    </location>
</feature>
<dbReference type="PANTHER" id="PTHR43470:SF3">
    <property type="entry name" value="PHOSPHATE TRANSPORT SYSTEM PERMEASE PROTEIN PSTA-RELATED"/>
    <property type="match status" value="1"/>
</dbReference>
<comment type="similarity">
    <text evidence="2 8">Belongs to the binding-protein-dependent transport system permease family. CysTW subfamily.</text>
</comment>
<evidence type="ECO:0000259" key="9">
    <source>
        <dbReference type="PROSITE" id="PS50928"/>
    </source>
</evidence>
<evidence type="ECO:0000256" key="8">
    <source>
        <dbReference type="RuleBase" id="RU363043"/>
    </source>
</evidence>
<keyword evidence="7 8" id="KW-0472">Membrane</keyword>
<evidence type="ECO:0000256" key="7">
    <source>
        <dbReference type="ARBA" id="ARBA00023136"/>
    </source>
</evidence>
<evidence type="ECO:0000256" key="4">
    <source>
        <dbReference type="ARBA" id="ARBA00022475"/>
    </source>
</evidence>
<feature type="transmembrane region" description="Helical" evidence="8">
    <location>
        <begin position="300"/>
        <end position="324"/>
    </location>
</feature>
<feature type="transmembrane region" description="Helical" evidence="8">
    <location>
        <begin position="183"/>
        <end position="203"/>
    </location>
</feature>
<dbReference type="InterPro" id="IPR005672">
    <property type="entry name" value="Phosphate_PstA"/>
</dbReference>
<keyword evidence="11" id="KW-1185">Reference proteome</keyword>
<dbReference type="PROSITE" id="PS50928">
    <property type="entry name" value="ABC_TM1"/>
    <property type="match status" value="1"/>
</dbReference>
<dbReference type="GO" id="GO:0005886">
    <property type="term" value="C:plasma membrane"/>
    <property type="evidence" value="ECO:0007669"/>
    <property type="project" value="UniProtKB-SubCell"/>
</dbReference>
<feature type="domain" description="ABC transmembrane type-1" evidence="9">
    <location>
        <begin position="118"/>
        <end position="319"/>
    </location>
</feature>
<gene>
    <name evidence="10" type="ordered locus">Mvol_0592</name>
</gene>
<dbReference type="EMBL" id="CP002057">
    <property type="protein sequence ID" value="ADI36251.1"/>
    <property type="molecule type" value="Genomic_DNA"/>
</dbReference>
<dbReference type="AlphaFoldDB" id="D7DSZ1"/>
<accession>D7DSZ1</accession>
<keyword evidence="5 8" id="KW-0812">Transmembrane</keyword>
<dbReference type="GO" id="GO:0035435">
    <property type="term" value="P:phosphate ion transmembrane transport"/>
    <property type="evidence" value="ECO:0007669"/>
    <property type="project" value="InterPro"/>
</dbReference>
<evidence type="ECO:0000256" key="1">
    <source>
        <dbReference type="ARBA" id="ARBA00004651"/>
    </source>
</evidence>
<feature type="transmembrane region" description="Helical" evidence="8">
    <location>
        <begin position="260"/>
        <end position="280"/>
    </location>
</feature>
<dbReference type="PANTHER" id="PTHR43470">
    <property type="entry name" value="PHOSPHATE TRANSPORT SYSTEM PERMEASE PROTEIN PSTA-RELATED"/>
    <property type="match status" value="1"/>
</dbReference>
<organism evidence="10 11">
    <name type="scientific">Methanococcus voltae (strain ATCC BAA-1334 / A3)</name>
    <dbReference type="NCBI Taxonomy" id="456320"/>
    <lineage>
        <taxon>Archaea</taxon>
        <taxon>Methanobacteriati</taxon>
        <taxon>Methanobacteriota</taxon>
        <taxon>Methanomada group</taxon>
        <taxon>Methanococci</taxon>
        <taxon>Methanococcales</taxon>
        <taxon>Methanococcaceae</taxon>
        <taxon>Methanococcus</taxon>
    </lineage>
</organism>
<protein>
    <recommendedName>
        <fullName evidence="8">Phosphate transport system permease protein PstA</fullName>
    </recommendedName>
</protein>
<dbReference type="Gene3D" id="1.10.3720.10">
    <property type="entry name" value="MetI-like"/>
    <property type="match status" value="1"/>
</dbReference>
<feature type="transmembrane region" description="Helical" evidence="8">
    <location>
        <begin position="155"/>
        <end position="177"/>
    </location>
</feature>
<feature type="transmembrane region" description="Helical" evidence="8">
    <location>
        <begin position="118"/>
        <end position="143"/>
    </location>
</feature>
<evidence type="ECO:0000256" key="6">
    <source>
        <dbReference type="ARBA" id="ARBA00022989"/>
    </source>
</evidence>
<evidence type="ECO:0000256" key="3">
    <source>
        <dbReference type="ARBA" id="ARBA00022448"/>
    </source>
</evidence>
<dbReference type="NCBIfam" id="TIGR00974">
    <property type="entry name" value="3a0107s02c"/>
    <property type="match status" value="1"/>
</dbReference>
<reference evidence="10 11" key="1">
    <citation type="submission" date="2010-05" db="EMBL/GenBank/DDBJ databases">
        <title>Complete sequence of Methanococcus voltae A3.</title>
        <authorList>
            <consortium name="US DOE Joint Genome Institute"/>
            <person name="Lucas S."/>
            <person name="Copeland A."/>
            <person name="Lapidus A."/>
            <person name="Cheng J.-F."/>
            <person name="Bruce D."/>
            <person name="Goodwin L."/>
            <person name="Pitluck S."/>
            <person name="Lowry S."/>
            <person name="Clum A."/>
            <person name="Land M."/>
            <person name="Hauser L."/>
            <person name="Kyrpides N."/>
            <person name="Mikhailova N."/>
            <person name="Whitman W.B."/>
            <person name="Woyke T."/>
        </authorList>
    </citation>
    <scope>NUCLEOTIDE SEQUENCE [LARGE SCALE GENOMIC DNA]</scope>
    <source>
        <strain evidence="11">ATCC BAA-1334 / A3</strain>
    </source>
</reference>
<name>D7DSZ1_METV3</name>
<keyword evidence="4 8" id="KW-1003">Cell membrane</keyword>
<comment type="subcellular location">
    <subcellularLocation>
        <location evidence="1 8">Cell membrane</location>
        <topology evidence="1 8">Multi-pass membrane protein</topology>
    </subcellularLocation>
</comment>
<evidence type="ECO:0000313" key="10">
    <source>
        <dbReference type="EMBL" id="ADI36251.1"/>
    </source>
</evidence>